<dbReference type="RefSeq" id="WP_021199220.1">
    <property type="nucleotide sequence ID" value="NZ_ATAO01000135.1"/>
</dbReference>
<protein>
    <recommendedName>
        <fullName evidence="1">N-acetyltransferase domain-containing protein</fullName>
    </recommendedName>
</protein>
<evidence type="ECO:0000259" key="1">
    <source>
        <dbReference type="PROSITE" id="PS51186"/>
    </source>
</evidence>
<gene>
    <name evidence="2" type="ORF">L687_14730</name>
</gene>
<name>T5KSM1_MICMQ</name>
<dbReference type="EMBL" id="ATAO01000135">
    <property type="protein sequence ID" value="EQM80750.1"/>
    <property type="molecule type" value="Genomic_DNA"/>
</dbReference>
<evidence type="ECO:0000313" key="3">
    <source>
        <dbReference type="Proteomes" id="UP000016033"/>
    </source>
</evidence>
<organism evidence="2 3">
    <name type="scientific">Microbacterium maritypicum MF109</name>
    <dbReference type="NCBI Taxonomy" id="1333857"/>
    <lineage>
        <taxon>Bacteria</taxon>
        <taxon>Bacillati</taxon>
        <taxon>Actinomycetota</taxon>
        <taxon>Actinomycetes</taxon>
        <taxon>Micrococcales</taxon>
        <taxon>Microbacteriaceae</taxon>
        <taxon>Microbacterium</taxon>
    </lineage>
</organism>
<dbReference type="SUPFAM" id="SSF55729">
    <property type="entry name" value="Acyl-CoA N-acyltransferases (Nat)"/>
    <property type="match status" value="1"/>
</dbReference>
<dbReference type="InterPro" id="IPR016181">
    <property type="entry name" value="Acyl_CoA_acyltransferase"/>
</dbReference>
<proteinExistence type="predicted"/>
<dbReference type="PATRIC" id="fig|1333857.3.peg.1250"/>
<dbReference type="PANTHER" id="PTHR43792:SF1">
    <property type="entry name" value="N-ACETYLTRANSFERASE DOMAIN-CONTAINING PROTEIN"/>
    <property type="match status" value="1"/>
</dbReference>
<evidence type="ECO:0000313" key="2">
    <source>
        <dbReference type="EMBL" id="EQM80750.1"/>
    </source>
</evidence>
<dbReference type="Pfam" id="PF13302">
    <property type="entry name" value="Acetyltransf_3"/>
    <property type="match status" value="1"/>
</dbReference>
<dbReference type="PROSITE" id="PS51186">
    <property type="entry name" value="GNAT"/>
    <property type="match status" value="1"/>
</dbReference>
<sequence>MADDIFTDRLRLSRAVAADLDAIFAIQNDPRVWTHFPSLRHTDPAATLDMMRRWDRSWEQAGLGSWVARLRDTGEIIGNGGCTLLRGEVWNVGYRIAADQHGHGYATELARAGIEQARLVDPDRPVIAYLVEHNRASAHVAEKLGLQRVHRAPDVGNPDPAVMRLVYADRPLTATQLAAALG</sequence>
<accession>T5KSM1</accession>
<dbReference type="GO" id="GO:0016747">
    <property type="term" value="F:acyltransferase activity, transferring groups other than amino-acyl groups"/>
    <property type="evidence" value="ECO:0007669"/>
    <property type="project" value="InterPro"/>
</dbReference>
<dbReference type="Proteomes" id="UP000016033">
    <property type="component" value="Unassembled WGS sequence"/>
</dbReference>
<dbReference type="InterPro" id="IPR051531">
    <property type="entry name" value="N-acetyltransferase"/>
</dbReference>
<comment type="caution">
    <text evidence="2">The sequence shown here is derived from an EMBL/GenBank/DDBJ whole genome shotgun (WGS) entry which is preliminary data.</text>
</comment>
<reference evidence="2 3" key="1">
    <citation type="journal article" date="2013" name="Genome Announc.">
        <title>Whole-genome sequences of five oyster-associated bacteria show potential for crude oil hydrocarbon degradation.</title>
        <authorList>
            <person name="Chauhan A."/>
            <person name="Green S."/>
            <person name="Pathak A."/>
            <person name="Thomas J."/>
            <person name="Venkatramanan R."/>
        </authorList>
    </citation>
    <scope>NUCLEOTIDE SEQUENCE [LARGE SCALE GENOMIC DNA]</scope>
    <source>
        <strain evidence="2 3">MF109</strain>
    </source>
</reference>
<dbReference type="AlphaFoldDB" id="T5KSM1"/>
<dbReference type="PANTHER" id="PTHR43792">
    <property type="entry name" value="GNAT FAMILY, PUTATIVE (AFU_ORTHOLOGUE AFUA_3G00765)-RELATED-RELATED"/>
    <property type="match status" value="1"/>
</dbReference>
<feature type="domain" description="N-acetyltransferase" evidence="1">
    <location>
        <begin position="10"/>
        <end position="168"/>
    </location>
</feature>
<dbReference type="Gene3D" id="3.40.630.30">
    <property type="match status" value="1"/>
</dbReference>
<dbReference type="InterPro" id="IPR000182">
    <property type="entry name" value="GNAT_dom"/>
</dbReference>